<sequence length="149" mass="17719">MPKNKNFSKKIDITSNKSNINCIFIHIKRIKSILSSLQTAILLLFNSIDSFLNYSNLTFMKEYHLFLKIFLQKRVNQKQTMINIQQLKKYKTPKAIIKTILAVSTRIRVKTKVQYLKSIYYQYYIYFLLCQNTKIQQTLISPAILREKN</sequence>
<dbReference type="KEGG" id="tet:TTHERM_000420059"/>
<dbReference type="RefSeq" id="XP_012654810.1">
    <property type="nucleotide sequence ID" value="XM_012799356.1"/>
</dbReference>
<evidence type="ECO:0000313" key="2">
    <source>
        <dbReference type="Proteomes" id="UP000009168"/>
    </source>
</evidence>
<organism evidence="1 2">
    <name type="scientific">Tetrahymena thermophila (strain SB210)</name>
    <dbReference type="NCBI Taxonomy" id="312017"/>
    <lineage>
        <taxon>Eukaryota</taxon>
        <taxon>Sar</taxon>
        <taxon>Alveolata</taxon>
        <taxon>Ciliophora</taxon>
        <taxon>Intramacronucleata</taxon>
        <taxon>Oligohymenophorea</taxon>
        <taxon>Hymenostomatida</taxon>
        <taxon>Tetrahymenina</taxon>
        <taxon>Tetrahymenidae</taxon>
        <taxon>Tetrahymena</taxon>
    </lineage>
</organism>
<accession>W7X5H0</accession>
<name>W7X5H0_TETTS</name>
<keyword evidence="2" id="KW-1185">Reference proteome</keyword>
<dbReference type="AlphaFoldDB" id="W7X5H0"/>
<evidence type="ECO:0000313" key="1">
    <source>
        <dbReference type="EMBL" id="EWS72642.1"/>
    </source>
</evidence>
<dbReference type="GeneID" id="24438867"/>
<gene>
    <name evidence="1" type="ORF">TTHERM_000420059</name>
</gene>
<dbReference type="InParanoid" id="W7X5H0"/>
<proteinExistence type="predicted"/>
<reference evidence="2" key="1">
    <citation type="journal article" date="2006" name="PLoS Biol.">
        <title>Macronuclear genome sequence of the ciliate Tetrahymena thermophila, a model eukaryote.</title>
        <authorList>
            <person name="Eisen J.A."/>
            <person name="Coyne R.S."/>
            <person name="Wu M."/>
            <person name="Wu D."/>
            <person name="Thiagarajan M."/>
            <person name="Wortman J.R."/>
            <person name="Badger J.H."/>
            <person name="Ren Q."/>
            <person name="Amedeo P."/>
            <person name="Jones K.M."/>
            <person name="Tallon L.J."/>
            <person name="Delcher A.L."/>
            <person name="Salzberg S.L."/>
            <person name="Silva J.C."/>
            <person name="Haas B.J."/>
            <person name="Majoros W.H."/>
            <person name="Farzad M."/>
            <person name="Carlton J.M."/>
            <person name="Smith R.K. Jr."/>
            <person name="Garg J."/>
            <person name="Pearlman R.E."/>
            <person name="Karrer K.M."/>
            <person name="Sun L."/>
            <person name="Manning G."/>
            <person name="Elde N.C."/>
            <person name="Turkewitz A.P."/>
            <person name="Asai D.J."/>
            <person name="Wilkes D.E."/>
            <person name="Wang Y."/>
            <person name="Cai H."/>
            <person name="Collins K."/>
            <person name="Stewart B.A."/>
            <person name="Lee S.R."/>
            <person name="Wilamowska K."/>
            <person name="Weinberg Z."/>
            <person name="Ruzzo W.L."/>
            <person name="Wloga D."/>
            <person name="Gaertig J."/>
            <person name="Frankel J."/>
            <person name="Tsao C.-C."/>
            <person name="Gorovsky M.A."/>
            <person name="Keeling P.J."/>
            <person name="Waller R.F."/>
            <person name="Patron N.J."/>
            <person name="Cherry J.M."/>
            <person name="Stover N.A."/>
            <person name="Krieger C.J."/>
            <person name="del Toro C."/>
            <person name="Ryder H.F."/>
            <person name="Williamson S.C."/>
            <person name="Barbeau R.A."/>
            <person name="Hamilton E.P."/>
            <person name="Orias E."/>
        </authorList>
    </citation>
    <scope>NUCLEOTIDE SEQUENCE [LARGE SCALE GENOMIC DNA]</scope>
    <source>
        <strain evidence="2">SB210</strain>
    </source>
</reference>
<protein>
    <submittedName>
        <fullName evidence="1">Uncharacterized protein</fullName>
    </submittedName>
</protein>
<dbReference type="Proteomes" id="UP000009168">
    <property type="component" value="Unassembled WGS sequence"/>
</dbReference>
<dbReference type="EMBL" id="GG662536">
    <property type="protein sequence ID" value="EWS72642.1"/>
    <property type="molecule type" value="Genomic_DNA"/>
</dbReference>